<dbReference type="InterPro" id="IPR050332">
    <property type="entry name" value="GPCR_2"/>
</dbReference>
<dbReference type="GO" id="GO:0005886">
    <property type="term" value="C:plasma membrane"/>
    <property type="evidence" value="ECO:0007669"/>
    <property type="project" value="TreeGrafter"/>
</dbReference>
<dbReference type="InterPro" id="IPR000832">
    <property type="entry name" value="GPCR_2_secretin-like"/>
</dbReference>
<dbReference type="Ensembl" id="ENSCMIT00000006173.1">
    <property type="protein sequence ID" value="ENSCMIP00000005973.1"/>
    <property type="gene ID" value="ENSCMIG00000003444.1"/>
</dbReference>
<name>A0A4W3GPP1_CALMI</name>
<sequence>MSYYIVFKQVYTAGYATSLIALVSAVIIFAAFRKFHCTRNYIHMNLFVSFILRAASVFIKDLILFADESVNHCSISTVCYLVAGAVS</sequence>
<dbReference type="PANTHER" id="PTHR45620">
    <property type="entry name" value="PDF RECEPTOR-LIKE PROTEIN-RELATED"/>
    <property type="match status" value="1"/>
</dbReference>
<evidence type="ECO:0000256" key="5">
    <source>
        <dbReference type="SAM" id="Phobius"/>
    </source>
</evidence>
<keyword evidence="4 5" id="KW-0472">Membrane</keyword>
<dbReference type="AlphaFoldDB" id="A0A4W3GPP1"/>
<dbReference type="GeneTree" id="ENSGT00940000167394"/>
<reference evidence="7" key="4">
    <citation type="submission" date="2025-08" db="UniProtKB">
        <authorList>
            <consortium name="Ensembl"/>
        </authorList>
    </citation>
    <scope>IDENTIFICATION</scope>
</reference>
<evidence type="ECO:0000256" key="3">
    <source>
        <dbReference type="ARBA" id="ARBA00022989"/>
    </source>
</evidence>
<accession>A0A4W3GPP1</accession>
<keyword evidence="2 5" id="KW-0812">Transmembrane</keyword>
<evidence type="ECO:0000259" key="6">
    <source>
        <dbReference type="PROSITE" id="PS50261"/>
    </source>
</evidence>
<dbReference type="InterPro" id="IPR017981">
    <property type="entry name" value="GPCR_2-like_7TM"/>
</dbReference>
<dbReference type="PANTHER" id="PTHR45620:SF6">
    <property type="entry name" value="GROWTH HORMONE-RELEASING HORMONE-LIKE PEPTIDE RECEPTOR"/>
    <property type="match status" value="1"/>
</dbReference>
<evidence type="ECO:0000256" key="4">
    <source>
        <dbReference type="ARBA" id="ARBA00023136"/>
    </source>
</evidence>
<dbReference type="Proteomes" id="UP000314986">
    <property type="component" value="Unassembled WGS sequence"/>
</dbReference>
<dbReference type="GO" id="GO:0008528">
    <property type="term" value="F:G protein-coupled peptide receptor activity"/>
    <property type="evidence" value="ECO:0007669"/>
    <property type="project" value="TreeGrafter"/>
</dbReference>
<proteinExistence type="predicted"/>
<organism evidence="7 8">
    <name type="scientific">Callorhinchus milii</name>
    <name type="common">Ghost shark</name>
    <dbReference type="NCBI Taxonomy" id="7868"/>
    <lineage>
        <taxon>Eukaryota</taxon>
        <taxon>Metazoa</taxon>
        <taxon>Chordata</taxon>
        <taxon>Craniata</taxon>
        <taxon>Vertebrata</taxon>
        <taxon>Chondrichthyes</taxon>
        <taxon>Holocephali</taxon>
        <taxon>Chimaeriformes</taxon>
        <taxon>Callorhinchidae</taxon>
        <taxon>Callorhinchus</taxon>
    </lineage>
</organism>
<evidence type="ECO:0000313" key="8">
    <source>
        <dbReference type="Proteomes" id="UP000314986"/>
    </source>
</evidence>
<dbReference type="PRINTS" id="PR00249">
    <property type="entry name" value="GPCRSECRETIN"/>
</dbReference>
<dbReference type="InParanoid" id="A0A4W3GPP1"/>
<reference evidence="8" key="1">
    <citation type="journal article" date="2006" name="Science">
        <title>Ancient noncoding elements conserved in the human genome.</title>
        <authorList>
            <person name="Venkatesh B."/>
            <person name="Kirkness E.F."/>
            <person name="Loh Y.H."/>
            <person name="Halpern A.L."/>
            <person name="Lee A.P."/>
            <person name="Johnson J."/>
            <person name="Dandona N."/>
            <person name="Viswanathan L.D."/>
            <person name="Tay A."/>
            <person name="Venter J.C."/>
            <person name="Strausberg R.L."/>
            <person name="Brenner S."/>
        </authorList>
    </citation>
    <scope>NUCLEOTIDE SEQUENCE [LARGE SCALE GENOMIC DNA]</scope>
</reference>
<dbReference type="STRING" id="7868.ENSCMIP00000005973"/>
<reference evidence="8" key="2">
    <citation type="journal article" date="2007" name="PLoS Biol.">
        <title>Survey sequencing and comparative analysis of the elephant shark (Callorhinchus milii) genome.</title>
        <authorList>
            <person name="Venkatesh B."/>
            <person name="Kirkness E.F."/>
            <person name="Loh Y.H."/>
            <person name="Halpern A.L."/>
            <person name="Lee A.P."/>
            <person name="Johnson J."/>
            <person name="Dandona N."/>
            <person name="Viswanathan L.D."/>
            <person name="Tay A."/>
            <person name="Venter J.C."/>
            <person name="Strausberg R.L."/>
            <person name="Brenner S."/>
        </authorList>
    </citation>
    <scope>NUCLEOTIDE SEQUENCE [LARGE SCALE GENOMIC DNA]</scope>
</reference>
<dbReference type="PROSITE" id="PS50261">
    <property type="entry name" value="G_PROTEIN_RECEP_F2_4"/>
    <property type="match status" value="1"/>
</dbReference>
<dbReference type="Pfam" id="PF00002">
    <property type="entry name" value="7tm_2"/>
    <property type="match status" value="1"/>
</dbReference>
<dbReference type="GO" id="GO:0017046">
    <property type="term" value="F:peptide hormone binding"/>
    <property type="evidence" value="ECO:0007669"/>
    <property type="project" value="TreeGrafter"/>
</dbReference>
<reference evidence="7" key="5">
    <citation type="submission" date="2025-09" db="UniProtKB">
        <authorList>
            <consortium name="Ensembl"/>
        </authorList>
    </citation>
    <scope>IDENTIFICATION</scope>
</reference>
<comment type="subcellular location">
    <subcellularLocation>
        <location evidence="1">Membrane</location>
        <topology evidence="1">Multi-pass membrane protein</topology>
    </subcellularLocation>
</comment>
<evidence type="ECO:0000313" key="7">
    <source>
        <dbReference type="Ensembl" id="ENSCMIP00000005973.1"/>
    </source>
</evidence>
<reference evidence="8" key="3">
    <citation type="journal article" date="2014" name="Nature">
        <title>Elephant shark genome provides unique insights into gnathostome evolution.</title>
        <authorList>
            <consortium name="International Elephant Shark Genome Sequencing Consortium"/>
            <person name="Venkatesh B."/>
            <person name="Lee A.P."/>
            <person name="Ravi V."/>
            <person name="Maurya A.K."/>
            <person name="Lian M.M."/>
            <person name="Swann J.B."/>
            <person name="Ohta Y."/>
            <person name="Flajnik M.F."/>
            <person name="Sutoh Y."/>
            <person name="Kasahara M."/>
            <person name="Hoon S."/>
            <person name="Gangu V."/>
            <person name="Roy S.W."/>
            <person name="Irimia M."/>
            <person name="Korzh V."/>
            <person name="Kondrychyn I."/>
            <person name="Lim Z.W."/>
            <person name="Tay B.H."/>
            <person name="Tohari S."/>
            <person name="Kong K.W."/>
            <person name="Ho S."/>
            <person name="Lorente-Galdos B."/>
            <person name="Quilez J."/>
            <person name="Marques-Bonet T."/>
            <person name="Raney B.J."/>
            <person name="Ingham P.W."/>
            <person name="Tay A."/>
            <person name="Hillier L.W."/>
            <person name="Minx P."/>
            <person name="Boehm T."/>
            <person name="Wilson R.K."/>
            <person name="Brenner S."/>
            <person name="Warren W.C."/>
        </authorList>
    </citation>
    <scope>NUCLEOTIDE SEQUENCE [LARGE SCALE GENOMIC DNA]</scope>
</reference>
<keyword evidence="3 5" id="KW-1133">Transmembrane helix</keyword>
<dbReference type="GO" id="GO:0007188">
    <property type="term" value="P:adenylate cyclase-modulating G protein-coupled receptor signaling pathway"/>
    <property type="evidence" value="ECO:0007669"/>
    <property type="project" value="TreeGrafter"/>
</dbReference>
<evidence type="ECO:0000256" key="1">
    <source>
        <dbReference type="ARBA" id="ARBA00004141"/>
    </source>
</evidence>
<dbReference type="Gene3D" id="1.20.1070.10">
    <property type="entry name" value="Rhodopsin 7-helix transmembrane proteins"/>
    <property type="match status" value="1"/>
</dbReference>
<protein>
    <submittedName>
        <fullName evidence="7">Pituitary adenylate cyclase-activating polypeptide type I receptor-like</fullName>
    </submittedName>
</protein>
<feature type="domain" description="G-protein coupled receptors family 2 profile 2" evidence="6">
    <location>
        <begin position="7"/>
        <end position="87"/>
    </location>
</feature>
<dbReference type="GO" id="GO:0007166">
    <property type="term" value="P:cell surface receptor signaling pathway"/>
    <property type="evidence" value="ECO:0007669"/>
    <property type="project" value="InterPro"/>
</dbReference>
<evidence type="ECO:0000256" key="2">
    <source>
        <dbReference type="ARBA" id="ARBA00022692"/>
    </source>
</evidence>
<keyword evidence="8" id="KW-1185">Reference proteome</keyword>
<feature type="transmembrane region" description="Helical" evidence="5">
    <location>
        <begin position="12"/>
        <end position="32"/>
    </location>
</feature>